<dbReference type="Proteomes" id="UP001165283">
    <property type="component" value="Unassembled WGS sequence"/>
</dbReference>
<evidence type="ECO:0000313" key="4">
    <source>
        <dbReference type="Proteomes" id="UP001165283"/>
    </source>
</evidence>
<dbReference type="RefSeq" id="WP_305882239.1">
    <property type="nucleotide sequence ID" value="NZ_JAGSOV010000053.1"/>
</dbReference>
<dbReference type="InterPro" id="IPR003018">
    <property type="entry name" value="GAF"/>
</dbReference>
<organism evidence="3 4">
    <name type="scientific">Pseudonocardia humida</name>
    <dbReference type="NCBI Taxonomy" id="2800819"/>
    <lineage>
        <taxon>Bacteria</taxon>
        <taxon>Bacillati</taxon>
        <taxon>Actinomycetota</taxon>
        <taxon>Actinomycetes</taxon>
        <taxon>Pseudonocardiales</taxon>
        <taxon>Pseudonocardiaceae</taxon>
        <taxon>Pseudonocardia</taxon>
    </lineage>
</organism>
<comment type="caution">
    <text evidence="3">The sequence shown here is derived from an EMBL/GenBank/DDBJ whole genome shotgun (WGS) entry which is preliminary data.</text>
</comment>
<evidence type="ECO:0000259" key="2">
    <source>
        <dbReference type="Pfam" id="PF13185"/>
    </source>
</evidence>
<gene>
    <name evidence="3" type="ORF">KDL28_24800</name>
</gene>
<proteinExistence type="predicted"/>
<sequence length="332" mass="33782">MFDALLVRLGRATAATLDVPAVLADVCRTLHPALGVRGVVVAVGCPADPALGPVAGSDDAAARLGRVQRDARSGPLAAVSRSGRPLLTGDLLRVGPPELAAAAAETGITEAMTVPLVADGRSVGALQLLGDPAHPAGPGHAEPLGVVLDVLAARLVDVEQLRRRRAEPADEPVDTEATAVIPITREQDGRADVPDHDPVTDRFPELGHLAAAVGQAEATSVLPAAVHDRQAHADAPPAPRPAAGMPPAPRHPEGVAPTPRPPGPEEIRVPVPRYHEPGALTFGAAADQPVDDDAEAEPSPVASGAGAPASGSGRGAADGTPDPRRGRRRREP</sequence>
<evidence type="ECO:0000256" key="1">
    <source>
        <dbReference type="SAM" id="MobiDB-lite"/>
    </source>
</evidence>
<feature type="compositionally biased region" description="Low complexity" evidence="1">
    <location>
        <begin position="298"/>
        <end position="319"/>
    </location>
</feature>
<dbReference type="Pfam" id="PF13185">
    <property type="entry name" value="GAF_2"/>
    <property type="match status" value="1"/>
</dbReference>
<feature type="domain" description="GAF" evidence="2">
    <location>
        <begin position="17"/>
        <end position="131"/>
    </location>
</feature>
<keyword evidence="4" id="KW-1185">Reference proteome</keyword>
<evidence type="ECO:0000313" key="3">
    <source>
        <dbReference type="EMBL" id="MCO1658286.1"/>
    </source>
</evidence>
<reference evidence="3" key="1">
    <citation type="submission" date="2021-04" db="EMBL/GenBank/DDBJ databases">
        <title>Pseudonocardia sp. nov., isolated from sandy soil of mangrove forest.</title>
        <authorList>
            <person name="Zan Z."/>
            <person name="Huang R."/>
            <person name="Liu W."/>
        </authorList>
    </citation>
    <scope>NUCLEOTIDE SEQUENCE</scope>
    <source>
        <strain evidence="3">S2-4</strain>
    </source>
</reference>
<dbReference type="SUPFAM" id="SSF55781">
    <property type="entry name" value="GAF domain-like"/>
    <property type="match status" value="1"/>
</dbReference>
<feature type="region of interest" description="Disordered" evidence="1">
    <location>
        <begin position="164"/>
        <end position="202"/>
    </location>
</feature>
<feature type="compositionally biased region" description="Basic and acidic residues" evidence="1">
    <location>
        <begin position="263"/>
        <end position="276"/>
    </location>
</feature>
<feature type="region of interest" description="Disordered" evidence="1">
    <location>
        <begin position="227"/>
        <end position="332"/>
    </location>
</feature>
<accession>A0ABT1A5N7</accession>
<dbReference type="InterPro" id="IPR029016">
    <property type="entry name" value="GAF-like_dom_sf"/>
</dbReference>
<name>A0ABT1A5N7_9PSEU</name>
<protein>
    <submittedName>
        <fullName evidence="3">GAF domain-containing protein</fullName>
    </submittedName>
</protein>
<dbReference type="EMBL" id="JAGSOV010000053">
    <property type="protein sequence ID" value="MCO1658286.1"/>
    <property type="molecule type" value="Genomic_DNA"/>
</dbReference>
<dbReference type="Gene3D" id="3.30.450.40">
    <property type="match status" value="1"/>
</dbReference>
<feature type="compositionally biased region" description="Pro residues" evidence="1">
    <location>
        <begin position="236"/>
        <end position="249"/>
    </location>
</feature>
<feature type="compositionally biased region" description="Basic and acidic residues" evidence="1">
    <location>
        <begin position="185"/>
        <end position="202"/>
    </location>
</feature>